<protein>
    <submittedName>
        <fullName evidence="3">Uncharacterized protein</fullName>
    </submittedName>
</protein>
<sequence>MLKINKLIILAIWATMNIDALAQSAGYTAPTQEDVRTGNLTDQDKMKMENFTHAGYQKREAEEAWAEECGTDAYCDNIKNGGDATEGEKFLGMSPQLFKAVAQAYSMIMPAISQAGGGGTFGKIDRTTKKDVTKTWSERGVTKKDGSFQVTDEDKFKEWNNSNENPVDKDAATKQANTEESKAKEEEGADYCQYIPMGTEIIARATQKRSDEFALASQPDIENAQSAALFKQARSHRDRQKSVDIQRKGWGATTVCYTASIAMMGGSFTSPTNVLKLAASALMTKYYMWEYGMHGDAADKLNSVGKKLSGKGKCNPVSDRDCYCSQPETQNDVTYCYPQIAQRKAQNGNYQVSCVDNNVKEDVGCSCRQTNTCLDTRISAKINDMYIPGGLGSSLDNFYKMTNGVSKPEGASDSYRATAGKIFAMANDKVRDALDKVELPSSYEKKNEEVANALRDFGLNGTVANAMSAAPETKESKKAEQTLRKRYGSGLKYKGKYASYKKKDNGLYFKGGNGLNKKKKSDKKVVNPYAHLLKKKKKKNARATADILDYSIKAQKNAGITKDKSRNIFEIISRRYRYSATKKLGIQ</sequence>
<feature type="chain" id="PRO_5046917616" evidence="2">
    <location>
        <begin position="23"/>
        <end position="587"/>
    </location>
</feature>
<name>A0ABY0IIF7_9BACT</name>
<comment type="caution">
    <text evidence="3">The sequence shown here is derived from an EMBL/GenBank/DDBJ whole genome shotgun (WGS) entry which is preliminary data.</text>
</comment>
<keyword evidence="2" id="KW-0732">Signal</keyword>
<proteinExistence type="predicted"/>
<feature type="compositionally biased region" description="Basic and acidic residues" evidence="1">
    <location>
        <begin position="166"/>
        <end position="186"/>
    </location>
</feature>
<gene>
    <name evidence="3" type="ORF">DAY19_02940</name>
</gene>
<evidence type="ECO:0000256" key="2">
    <source>
        <dbReference type="SAM" id="SignalP"/>
    </source>
</evidence>
<reference evidence="4" key="1">
    <citation type="journal article" date="2019" name="Int. J. Syst. Evol. Microbiol.">
        <title>Halobacteriovorax valvorus sp. nov., a novel prokaryotic predator isolated from coastal seawater of China.</title>
        <authorList>
            <person name="Chen M.-X."/>
        </authorList>
    </citation>
    <scope>NUCLEOTIDE SEQUENCE [LARGE SCALE GENOMIC DNA]</scope>
    <source>
        <strain evidence="4">BL9</strain>
    </source>
</reference>
<feature type="region of interest" description="Disordered" evidence="1">
    <location>
        <begin position="158"/>
        <end position="187"/>
    </location>
</feature>
<evidence type="ECO:0000256" key="1">
    <source>
        <dbReference type="SAM" id="MobiDB-lite"/>
    </source>
</evidence>
<evidence type="ECO:0000313" key="3">
    <source>
        <dbReference type="EMBL" id="RZF22746.1"/>
    </source>
</evidence>
<evidence type="ECO:0000313" key="4">
    <source>
        <dbReference type="Proteomes" id="UP000443582"/>
    </source>
</evidence>
<dbReference type="Proteomes" id="UP000443582">
    <property type="component" value="Unassembled WGS sequence"/>
</dbReference>
<feature type="signal peptide" evidence="2">
    <location>
        <begin position="1"/>
        <end position="22"/>
    </location>
</feature>
<dbReference type="RefSeq" id="WP_114705691.1">
    <property type="nucleotide sequence ID" value="NZ_QDKL01000001.1"/>
</dbReference>
<organism evidence="3 4">
    <name type="scientific">Halobacteriovorax vibrionivorans</name>
    <dbReference type="NCBI Taxonomy" id="2152716"/>
    <lineage>
        <taxon>Bacteria</taxon>
        <taxon>Pseudomonadati</taxon>
        <taxon>Bdellovibrionota</taxon>
        <taxon>Bacteriovoracia</taxon>
        <taxon>Bacteriovoracales</taxon>
        <taxon>Halobacteriovoraceae</taxon>
        <taxon>Halobacteriovorax</taxon>
    </lineage>
</organism>
<accession>A0ABY0IIF7</accession>
<keyword evidence="4" id="KW-1185">Reference proteome</keyword>
<dbReference type="EMBL" id="QDKL01000001">
    <property type="protein sequence ID" value="RZF22746.1"/>
    <property type="molecule type" value="Genomic_DNA"/>
</dbReference>